<name>A0A4Q5M6B7_9BACT</name>
<dbReference type="EMBL" id="SEWF01000001">
    <property type="protein sequence ID" value="RYU97583.1"/>
    <property type="molecule type" value="Genomic_DNA"/>
</dbReference>
<dbReference type="PANTHER" id="PTHR34220:SF7">
    <property type="entry name" value="SENSOR HISTIDINE KINASE YPDA"/>
    <property type="match status" value="1"/>
</dbReference>
<feature type="transmembrane region" description="Helical" evidence="1">
    <location>
        <begin position="51"/>
        <end position="70"/>
    </location>
</feature>
<dbReference type="InterPro" id="IPR036890">
    <property type="entry name" value="HATPase_C_sf"/>
</dbReference>
<accession>A0A4Q5M6B7</accession>
<dbReference type="RefSeq" id="WP_130018906.1">
    <property type="nucleotide sequence ID" value="NZ_SEWF01000001.1"/>
</dbReference>
<comment type="caution">
    <text evidence="3">The sequence shown here is derived from an EMBL/GenBank/DDBJ whole genome shotgun (WGS) entry which is preliminary data.</text>
</comment>
<proteinExistence type="predicted"/>
<dbReference type="InterPro" id="IPR050640">
    <property type="entry name" value="Bact_2-comp_sensor_kinase"/>
</dbReference>
<dbReference type="GO" id="GO:0016020">
    <property type="term" value="C:membrane"/>
    <property type="evidence" value="ECO:0007669"/>
    <property type="project" value="InterPro"/>
</dbReference>
<keyword evidence="1" id="KW-0472">Membrane</keyword>
<dbReference type="Gene3D" id="3.30.565.10">
    <property type="entry name" value="Histidine kinase-like ATPase, C-terminal domain"/>
    <property type="match status" value="1"/>
</dbReference>
<dbReference type="AlphaFoldDB" id="A0A4Q5M6B7"/>
<feature type="transmembrane region" description="Helical" evidence="1">
    <location>
        <begin position="124"/>
        <end position="141"/>
    </location>
</feature>
<keyword evidence="4" id="KW-1185">Reference proteome</keyword>
<evidence type="ECO:0000256" key="1">
    <source>
        <dbReference type="SAM" id="Phobius"/>
    </source>
</evidence>
<evidence type="ECO:0000259" key="2">
    <source>
        <dbReference type="Pfam" id="PF06580"/>
    </source>
</evidence>
<evidence type="ECO:0000313" key="3">
    <source>
        <dbReference type="EMBL" id="RYU97583.1"/>
    </source>
</evidence>
<dbReference type="PANTHER" id="PTHR34220">
    <property type="entry name" value="SENSOR HISTIDINE KINASE YPDA"/>
    <property type="match status" value="1"/>
</dbReference>
<dbReference type="Pfam" id="PF06580">
    <property type="entry name" value="His_kinase"/>
    <property type="match status" value="1"/>
</dbReference>
<dbReference type="SUPFAM" id="SSF55874">
    <property type="entry name" value="ATPase domain of HSP90 chaperone/DNA topoisomerase II/histidine kinase"/>
    <property type="match status" value="1"/>
</dbReference>
<dbReference type="Proteomes" id="UP000293162">
    <property type="component" value="Unassembled WGS sequence"/>
</dbReference>
<protein>
    <recommendedName>
        <fullName evidence="2">Signal transduction histidine kinase internal region domain-containing protein</fullName>
    </recommendedName>
</protein>
<reference evidence="3 4" key="1">
    <citation type="submission" date="2019-02" db="EMBL/GenBank/DDBJ databases">
        <title>Bacterial novel species Emticicia sp. 17J42-9 isolated from soil.</title>
        <authorList>
            <person name="Jung H.-Y."/>
        </authorList>
    </citation>
    <scope>NUCLEOTIDE SEQUENCE [LARGE SCALE GENOMIC DNA]</scope>
    <source>
        <strain evidence="3 4">17J42-9</strain>
    </source>
</reference>
<dbReference type="OrthoDB" id="9792992at2"/>
<evidence type="ECO:0000313" key="4">
    <source>
        <dbReference type="Proteomes" id="UP000293162"/>
    </source>
</evidence>
<dbReference type="InterPro" id="IPR010559">
    <property type="entry name" value="Sig_transdc_His_kin_internal"/>
</dbReference>
<keyword evidence="1" id="KW-0812">Transmembrane</keyword>
<feature type="transmembrane region" description="Helical" evidence="1">
    <location>
        <begin position="82"/>
        <end position="104"/>
    </location>
</feature>
<feature type="domain" description="Signal transduction histidine kinase internal region" evidence="2">
    <location>
        <begin position="168"/>
        <end position="247"/>
    </location>
</feature>
<dbReference type="GO" id="GO:0000155">
    <property type="term" value="F:phosphorelay sensor kinase activity"/>
    <property type="evidence" value="ECO:0007669"/>
    <property type="project" value="InterPro"/>
</dbReference>
<sequence length="367" mass="42456">MRPYNFFSNSFFQFIIITLINFGLGGGLFLLATLLGYVPDADMPLGAANDFIFYDNLLESFMAVVVIYLYRRYTFISKQKTFLNYLILGFLLYSGKGLLVLLSVKDMPFNYTVQDLFFRLNGSIIFRLNLVWAGLFAYYWVEKEKNREQHFLLKELEVTQLKELKTKADLEALQAKINPHFLYNSLNSIANAIDDEPQKAKQMTLLLSRFFRFTTNAQSQYYWTLSEEIDLVRTYLSIEKIRFGNRLDFRLPELGSELSTCLIPRFLIQPLIENAIKHGISKIAEKGIMGIQVKATHDWIELKIYDNGIPFSSGFQQGYGLRSVNEKIKLLGGENATFELYNESSMGIDNYHDNPGKYILIRLPKKL</sequence>
<organism evidence="3 4">
    <name type="scientific">Emticicia agri</name>
    <dbReference type="NCBI Taxonomy" id="2492393"/>
    <lineage>
        <taxon>Bacteria</taxon>
        <taxon>Pseudomonadati</taxon>
        <taxon>Bacteroidota</taxon>
        <taxon>Cytophagia</taxon>
        <taxon>Cytophagales</taxon>
        <taxon>Leadbetterellaceae</taxon>
        <taxon>Emticicia</taxon>
    </lineage>
</organism>
<feature type="transmembrane region" description="Helical" evidence="1">
    <location>
        <begin position="12"/>
        <end position="39"/>
    </location>
</feature>
<gene>
    <name evidence="3" type="ORF">EWM59_00230</name>
</gene>
<keyword evidence="1" id="KW-1133">Transmembrane helix</keyword>